<dbReference type="RefSeq" id="WP_011342593.1">
    <property type="nucleotide sequence ID" value="NC_007498.2"/>
</dbReference>
<name>Q3A0Q9_SYNC1</name>
<dbReference type="HOGENOM" id="CLU_026423_0_0_7"/>
<evidence type="ECO:0000256" key="1">
    <source>
        <dbReference type="SAM" id="MobiDB-lite"/>
    </source>
</evidence>
<dbReference type="NCBIfam" id="TIGR03362">
    <property type="entry name" value="VI_chp_7"/>
    <property type="match status" value="1"/>
</dbReference>
<feature type="domain" description="ImpA N-terminal" evidence="2">
    <location>
        <begin position="21"/>
        <end position="120"/>
    </location>
</feature>
<dbReference type="Pfam" id="PF16989">
    <property type="entry name" value="T6SS_VasJ"/>
    <property type="match status" value="1"/>
</dbReference>
<protein>
    <submittedName>
        <fullName evidence="3">Type VI secretion system ImpA-related domain protein</fullName>
    </submittedName>
</protein>
<feature type="region of interest" description="Disordered" evidence="1">
    <location>
        <begin position="181"/>
        <end position="213"/>
    </location>
</feature>
<feature type="compositionally biased region" description="Low complexity" evidence="1">
    <location>
        <begin position="189"/>
        <end position="204"/>
    </location>
</feature>
<evidence type="ECO:0000313" key="3">
    <source>
        <dbReference type="EMBL" id="ABA90048.1"/>
    </source>
</evidence>
<dbReference type="Pfam" id="PF06812">
    <property type="entry name" value="ImpA_N"/>
    <property type="match status" value="1"/>
</dbReference>
<gene>
    <name evidence="3" type="ordered locus">Pcar_2813</name>
</gene>
<evidence type="ECO:0000313" key="4">
    <source>
        <dbReference type="Proteomes" id="UP000002534"/>
    </source>
</evidence>
<reference evidence="4" key="1">
    <citation type="submission" date="2005-10" db="EMBL/GenBank/DDBJ databases">
        <title>Complete sequence of Pelobacter carbinolicus DSM 2380.</title>
        <authorList>
            <person name="Copeland A."/>
            <person name="Lucas S."/>
            <person name="Lapidus A."/>
            <person name="Barry K."/>
            <person name="Detter J.C."/>
            <person name="Glavina T."/>
            <person name="Hammon N."/>
            <person name="Israni S."/>
            <person name="Pitluck S."/>
            <person name="Chertkov O."/>
            <person name="Schmutz J."/>
            <person name="Larimer F."/>
            <person name="Land M."/>
            <person name="Kyrpides N."/>
            <person name="Ivanova N."/>
            <person name="Richardson P."/>
        </authorList>
    </citation>
    <scope>NUCLEOTIDE SEQUENCE [LARGE SCALE GENOMIC DNA]</scope>
    <source>
        <strain evidence="4">DSM 2380 / NBRC 103641 / GraBd1</strain>
    </source>
</reference>
<dbReference type="KEGG" id="pca:Pcar_2813"/>
<accession>Q3A0Q9</accession>
<sequence>MTPLPPKPNPEWLLDIARPLQDKVCGDDPRYLDAFQRIKEESDKLRDVDYAMIMATCRELLAKEAKDLRIAGYYLVAAAYIEGLPGLLDGLKMYRVLLQNFWCDCHPQSASGRRAALNLLANPRLVAFAERSETPVSLEILVNLHQEIDGIHLFLTEKLGEETPRLSRLAPWVEERLRRLKPTTPKGDPPSQATAQQPAPSDTTESTQELNSEHGVEFLTRQIHKYLLNSGDFLRALAYSRALRWGKLALPPHDQGRTRIPAPRASGLTQLENTLTCDSLDQALTCSENLFFEPGFQLLFDLQFHLFQYLEANHQPDLACFVRNALRAPLDRHPELLNLQFDDGRPFAGTECLLWIQQWQTSGVNSPSRGPLNEGPDEISVKTLVDDAMQLAKRKKLPEALQNIQSLPCQTEKQRIQKRLAEARLCLTAGKADMAEVVLADMQQYILAHHLPLWDPALAVAVLQQRLTVLQALEKASPGERKQHLTQQRHELRQLLCKIDVISAAAFI</sequence>
<dbReference type="AlphaFoldDB" id="Q3A0Q9"/>
<dbReference type="OrthoDB" id="1522895at2"/>
<dbReference type="EMBL" id="CP000142">
    <property type="protein sequence ID" value="ABA90048.1"/>
    <property type="molecule type" value="Genomic_DNA"/>
</dbReference>
<reference evidence="3 4" key="2">
    <citation type="journal article" date="2012" name="BMC Genomics">
        <title>The genome of Pelobacter carbinolicus reveals surprising metabolic capabilities and physiological features.</title>
        <authorList>
            <person name="Aklujkar M."/>
            <person name="Haveman S.A."/>
            <person name="Didonato R.Jr."/>
            <person name="Chertkov O."/>
            <person name="Han C.S."/>
            <person name="Land M.L."/>
            <person name="Brown P."/>
            <person name="Lovley D.R."/>
        </authorList>
    </citation>
    <scope>NUCLEOTIDE SEQUENCE [LARGE SCALE GENOMIC DNA]</scope>
    <source>
        <strain evidence="4">DSM 2380 / NBRC 103641 / GraBd1</strain>
    </source>
</reference>
<dbReference type="PANTHER" id="PTHR37024">
    <property type="entry name" value="TYPE VI SECRETION SYSTEM DUF2094 AND IMPA-RELATED DOMAIN PROTEIN"/>
    <property type="match status" value="1"/>
</dbReference>
<proteinExistence type="predicted"/>
<evidence type="ECO:0000259" key="2">
    <source>
        <dbReference type="Pfam" id="PF06812"/>
    </source>
</evidence>
<dbReference type="eggNOG" id="COG3515">
    <property type="taxonomic scope" value="Bacteria"/>
</dbReference>
<dbReference type="PANTHER" id="PTHR37024:SF5">
    <property type="entry name" value="IMPA N-TERMINAL DOMAIN-CONTAINING PROTEIN"/>
    <property type="match status" value="1"/>
</dbReference>
<dbReference type="InterPro" id="IPR010657">
    <property type="entry name" value="ImpA_N"/>
</dbReference>
<dbReference type="Proteomes" id="UP000002534">
    <property type="component" value="Chromosome"/>
</dbReference>
<organism evidence="3 4">
    <name type="scientific">Syntrophotalea carbinolica (strain DSM 2380 / NBRC 103641 / GraBd1)</name>
    <name type="common">Pelobacter carbinolicus</name>
    <dbReference type="NCBI Taxonomy" id="338963"/>
    <lineage>
        <taxon>Bacteria</taxon>
        <taxon>Pseudomonadati</taxon>
        <taxon>Thermodesulfobacteriota</taxon>
        <taxon>Desulfuromonadia</taxon>
        <taxon>Desulfuromonadales</taxon>
        <taxon>Syntrophotaleaceae</taxon>
        <taxon>Syntrophotalea</taxon>
    </lineage>
</organism>
<dbReference type="InterPro" id="IPR017739">
    <property type="entry name" value="T6SS-assoc_VCA0119"/>
</dbReference>
<keyword evidence="4" id="KW-1185">Reference proteome</keyword>
<dbReference type="STRING" id="338963.Pcar_2813"/>